<reference evidence="2 3" key="1">
    <citation type="journal article" date="2018" name="Int. J. Syst. Evol. Microbiol.">
        <title>Bifidobacterium callitrichidarum sp. nov. from the faeces of the emperor tamarin (Saguinus imperator).</title>
        <authorList>
            <person name="Modesto M."/>
            <person name="Michelini S."/>
            <person name="Sansosti M.C."/>
            <person name="De Filippo C."/>
            <person name="Cavalieri D."/>
            <person name="Qvirist L."/>
            <person name="Andlid T."/>
            <person name="Spiezio C."/>
            <person name="Sandri C."/>
            <person name="Pascarelli S."/>
            <person name="Sgorbati B."/>
            <person name="Mattarelli P."/>
        </authorList>
    </citation>
    <scope>NUCLEOTIDE SEQUENCE [LARGE SCALE GENOMIC DNA]</scope>
    <source>
        <strain evidence="2 3">TRI 5</strain>
    </source>
</reference>
<dbReference type="RefSeq" id="WP_146194650.1">
    <property type="nucleotide sequence ID" value="NZ_QFFM01000003.1"/>
</dbReference>
<evidence type="ECO:0000256" key="1">
    <source>
        <dbReference type="SAM" id="Phobius"/>
    </source>
</evidence>
<protein>
    <submittedName>
        <fullName evidence="2">Uncharacterized protein</fullName>
    </submittedName>
</protein>
<evidence type="ECO:0000313" key="2">
    <source>
        <dbReference type="EMBL" id="PWG66629.1"/>
    </source>
</evidence>
<keyword evidence="1" id="KW-0812">Transmembrane</keyword>
<keyword evidence="1" id="KW-1133">Transmembrane helix</keyword>
<dbReference type="Proteomes" id="UP000245876">
    <property type="component" value="Unassembled WGS sequence"/>
</dbReference>
<dbReference type="EMBL" id="QFFM01000003">
    <property type="protein sequence ID" value="PWG66629.1"/>
    <property type="molecule type" value="Genomic_DNA"/>
</dbReference>
<feature type="transmembrane region" description="Helical" evidence="1">
    <location>
        <begin position="34"/>
        <end position="55"/>
    </location>
</feature>
<gene>
    <name evidence="2" type="ORF">DF196_01635</name>
</gene>
<proteinExistence type="predicted"/>
<comment type="caution">
    <text evidence="2">The sequence shown here is derived from an EMBL/GenBank/DDBJ whole genome shotgun (WGS) entry which is preliminary data.</text>
</comment>
<sequence length="63" mass="6854">MIPPDDVRKILQWIIVTTLILSAKDWLVDSVGPAGMFAICLTVGFIGIGIAVDTMTHANDNER</sequence>
<organism evidence="2 3">
    <name type="scientific">Bifidobacterium callitrichidarum</name>
    <dbReference type="NCBI Taxonomy" id="2052941"/>
    <lineage>
        <taxon>Bacteria</taxon>
        <taxon>Bacillati</taxon>
        <taxon>Actinomycetota</taxon>
        <taxon>Actinomycetes</taxon>
        <taxon>Bifidobacteriales</taxon>
        <taxon>Bifidobacteriaceae</taxon>
        <taxon>Bifidobacterium</taxon>
    </lineage>
</organism>
<keyword evidence="1" id="KW-0472">Membrane</keyword>
<name>A0A2U2NCA0_9BIFI</name>
<keyword evidence="3" id="KW-1185">Reference proteome</keyword>
<accession>A0A2U2NCA0</accession>
<evidence type="ECO:0000313" key="3">
    <source>
        <dbReference type="Proteomes" id="UP000245876"/>
    </source>
</evidence>
<dbReference type="AlphaFoldDB" id="A0A2U2NCA0"/>